<name>A0A3A8M7L1_9BACT</name>
<dbReference type="InterPro" id="IPR028098">
    <property type="entry name" value="Glyco_trans_4-like_N"/>
</dbReference>
<proteinExistence type="predicted"/>
<dbReference type="Proteomes" id="UP000273405">
    <property type="component" value="Unassembled WGS sequence"/>
</dbReference>
<dbReference type="EMBL" id="RAWG01000743">
    <property type="protein sequence ID" value="RKH23102.1"/>
    <property type="molecule type" value="Genomic_DNA"/>
</dbReference>
<evidence type="ECO:0000313" key="3">
    <source>
        <dbReference type="Proteomes" id="UP000273405"/>
    </source>
</evidence>
<feature type="non-terminal residue" evidence="2">
    <location>
        <position position="149"/>
    </location>
</feature>
<comment type="caution">
    <text evidence="2">The sequence shown here is derived from an EMBL/GenBank/DDBJ whole genome shotgun (WGS) entry which is preliminary data.</text>
</comment>
<feature type="non-terminal residue" evidence="2">
    <location>
        <position position="1"/>
    </location>
</feature>
<keyword evidence="3" id="KW-1185">Reference proteome</keyword>
<dbReference type="OrthoDB" id="3335961at2"/>
<dbReference type="Gene3D" id="3.40.50.2000">
    <property type="entry name" value="Glycogen Phosphorylase B"/>
    <property type="match status" value="1"/>
</dbReference>
<dbReference type="GO" id="GO:0016757">
    <property type="term" value="F:glycosyltransferase activity"/>
    <property type="evidence" value="ECO:0007669"/>
    <property type="project" value="UniProtKB-ARBA"/>
</dbReference>
<protein>
    <recommendedName>
        <fullName evidence="1">Glycosyltransferase subfamily 4-like N-terminal domain-containing protein</fullName>
    </recommendedName>
</protein>
<dbReference type="Pfam" id="PF13579">
    <property type="entry name" value="Glyco_trans_4_4"/>
    <property type="match status" value="1"/>
</dbReference>
<dbReference type="SUPFAM" id="SSF53756">
    <property type="entry name" value="UDP-Glycosyltransferase/glycogen phosphorylase"/>
    <property type="match status" value="1"/>
</dbReference>
<gene>
    <name evidence="2" type="ORF">D7X12_41950</name>
</gene>
<reference evidence="3" key="1">
    <citation type="submission" date="2018-09" db="EMBL/GenBank/DDBJ databases">
        <authorList>
            <person name="Livingstone P.G."/>
            <person name="Whitworth D.E."/>
        </authorList>
    </citation>
    <scope>NUCLEOTIDE SEQUENCE [LARGE SCALE GENOMIC DNA]</scope>
    <source>
        <strain evidence="3">CA040B</strain>
    </source>
</reference>
<evidence type="ECO:0000313" key="2">
    <source>
        <dbReference type="EMBL" id="RKH23102.1"/>
    </source>
</evidence>
<organism evidence="2 3">
    <name type="scientific">Corallococcus sicarius</name>
    <dbReference type="NCBI Taxonomy" id="2316726"/>
    <lineage>
        <taxon>Bacteria</taxon>
        <taxon>Pseudomonadati</taxon>
        <taxon>Myxococcota</taxon>
        <taxon>Myxococcia</taxon>
        <taxon>Myxococcales</taxon>
        <taxon>Cystobacterineae</taxon>
        <taxon>Myxococcaceae</taxon>
        <taxon>Corallococcus</taxon>
    </lineage>
</organism>
<dbReference type="AlphaFoldDB" id="A0A3A8M7L1"/>
<accession>A0A3A8M7L1</accession>
<sequence length="149" mass="17018">VPTCHAGGYRALGLYKTLLLLSRVLREQGDQVTAFKADLEWWNLIVETLFVRGRTVSVRPRLIMCHDVYALVAAIRLKQLFGCPVVYDCHEVWAEGKLDSQWWEIEALAWIERLAIQHADHVITVSPPIVDYLKKTYGIERVTCAPNAE</sequence>
<dbReference type="RefSeq" id="WP_147444033.1">
    <property type="nucleotide sequence ID" value="NZ_RAWG01000743.1"/>
</dbReference>
<evidence type="ECO:0000259" key="1">
    <source>
        <dbReference type="Pfam" id="PF13579"/>
    </source>
</evidence>
<feature type="domain" description="Glycosyltransferase subfamily 4-like N-terminal" evidence="1">
    <location>
        <begin position="54"/>
        <end position="147"/>
    </location>
</feature>